<dbReference type="SUPFAM" id="SSF53187">
    <property type="entry name" value="Zn-dependent exopeptidases"/>
    <property type="match status" value="1"/>
</dbReference>
<evidence type="ECO:0000313" key="5">
    <source>
        <dbReference type="Proteomes" id="UP000282311"/>
    </source>
</evidence>
<keyword evidence="1" id="KW-0378">Hydrolase</keyword>
<evidence type="ECO:0000256" key="2">
    <source>
        <dbReference type="SAM" id="MobiDB-lite"/>
    </source>
</evidence>
<feature type="region of interest" description="Disordered" evidence="2">
    <location>
        <begin position="15"/>
        <end position="67"/>
    </location>
</feature>
<dbReference type="GO" id="GO:0008745">
    <property type="term" value="F:N-acetylmuramoyl-L-alanine amidase activity"/>
    <property type="evidence" value="ECO:0007669"/>
    <property type="project" value="InterPro"/>
</dbReference>
<feature type="domain" description="MurNAc-LAA" evidence="3">
    <location>
        <begin position="109"/>
        <end position="228"/>
    </location>
</feature>
<evidence type="ECO:0000313" key="4">
    <source>
        <dbReference type="EMBL" id="RKN77179.1"/>
    </source>
</evidence>
<dbReference type="Proteomes" id="UP000282311">
    <property type="component" value="Unassembled WGS sequence"/>
</dbReference>
<dbReference type="PANTHER" id="PTHR30404">
    <property type="entry name" value="N-ACETYLMURAMOYL-L-ALANINE AMIDASE"/>
    <property type="match status" value="1"/>
</dbReference>
<reference evidence="4 5" key="1">
    <citation type="journal article" date="2007" name="Int. J. Syst. Evol. Microbiol.">
        <title>Paenibacillus ginsengarvi sp. nov., isolated from soil from ginseng cultivation.</title>
        <authorList>
            <person name="Yoon M.H."/>
            <person name="Ten L.N."/>
            <person name="Im W.T."/>
        </authorList>
    </citation>
    <scope>NUCLEOTIDE SEQUENCE [LARGE SCALE GENOMIC DNA]</scope>
    <source>
        <strain evidence="4 5">KCTC 13059</strain>
    </source>
</reference>
<organism evidence="4 5">
    <name type="scientific">Paenibacillus ginsengarvi</name>
    <dbReference type="NCBI Taxonomy" id="400777"/>
    <lineage>
        <taxon>Bacteria</taxon>
        <taxon>Bacillati</taxon>
        <taxon>Bacillota</taxon>
        <taxon>Bacilli</taxon>
        <taxon>Bacillales</taxon>
        <taxon>Paenibacillaceae</taxon>
        <taxon>Paenibacillus</taxon>
    </lineage>
</organism>
<dbReference type="CDD" id="cd02696">
    <property type="entry name" value="MurNAc-LAA"/>
    <property type="match status" value="1"/>
</dbReference>
<proteinExistence type="predicted"/>
<name>A0A3B0BYC6_9BACL</name>
<evidence type="ECO:0000259" key="3">
    <source>
        <dbReference type="SMART" id="SM00646"/>
    </source>
</evidence>
<dbReference type="PANTHER" id="PTHR30404:SF0">
    <property type="entry name" value="N-ACETYLMURAMOYL-L-ALANINE AMIDASE AMIC"/>
    <property type="match status" value="1"/>
</dbReference>
<gene>
    <name evidence="4" type="ORF">D7M11_24415</name>
</gene>
<dbReference type="SMART" id="SM00646">
    <property type="entry name" value="Ami_3"/>
    <property type="match status" value="1"/>
</dbReference>
<dbReference type="OrthoDB" id="43070at2"/>
<comment type="caution">
    <text evidence="4">The sequence shown here is derived from an EMBL/GenBank/DDBJ whole genome shotgun (WGS) entry which is preliminary data.</text>
</comment>
<evidence type="ECO:0000256" key="1">
    <source>
        <dbReference type="ARBA" id="ARBA00022801"/>
    </source>
</evidence>
<keyword evidence="5" id="KW-1185">Reference proteome</keyword>
<dbReference type="Gene3D" id="3.40.630.40">
    <property type="entry name" value="Zn-dependent exopeptidases"/>
    <property type="match status" value="1"/>
</dbReference>
<dbReference type="GO" id="GO:0009253">
    <property type="term" value="P:peptidoglycan catabolic process"/>
    <property type="evidence" value="ECO:0007669"/>
    <property type="project" value="InterPro"/>
</dbReference>
<protein>
    <submittedName>
        <fullName evidence="4">N-acetylmuramoyl-L-alanine amidase</fullName>
    </submittedName>
</protein>
<dbReference type="AlphaFoldDB" id="A0A3B0BYC6"/>
<dbReference type="GO" id="GO:0030288">
    <property type="term" value="C:outer membrane-bounded periplasmic space"/>
    <property type="evidence" value="ECO:0007669"/>
    <property type="project" value="TreeGrafter"/>
</dbReference>
<dbReference type="EMBL" id="RBAH01000020">
    <property type="protein sequence ID" value="RKN77179.1"/>
    <property type="molecule type" value="Genomic_DNA"/>
</dbReference>
<sequence length="366" mass="39460">MAALLAWGTLVPSAAAGGETGRSAGGPIICIDPGHQERGNNELEPVGPGSNEKKPKVSSGTRGVASGKPEHVLTLEVSNRIKEILTAKGFTVVMTREAHKVDISNKERAEMANAAGADLFVRIHADGDTSAKTQGASVLYPAESVSATPEQYALSKAAAGIVLADLVSATGARSRGSVARSDLSGFNWSTVPNVLVEMGFMTNPEEDRLLQTDEYQIKMAEGIAGGIERYMTEVAGKPAWHPEPYEEKLTLLESADLYDRHTGRLVPVGAYLGPQTVNAREKAGHWYLIDTWLGANWIYAPNALTGKVEETEERIELPSATKLYRYPSGSEAAVSELAPQTVQANGRWGEWIRVQTWLGDMWLHQP</sequence>
<dbReference type="InterPro" id="IPR002508">
    <property type="entry name" value="MurNAc-LAA_cat"/>
</dbReference>
<dbReference type="Pfam" id="PF01520">
    <property type="entry name" value="Amidase_3"/>
    <property type="match status" value="1"/>
</dbReference>
<accession>A0A3B0BYC6</accession>
<dbReference type="InterPro" id="IPR050695">
    <property type="entry name" value="N-acetylmuramoyl_amidase_3"/>
</dbReference>